<dbReference type="PANTHER" id="PTHR47204">
    <property type="entry name" value="OS02G0168900 PROTEIN"/>
    <property type="match status" value="1"/>
</dbReference>
<feature type="compositionally biased region" description="Polar residues" evidence="1">
    <location>
        <begin position="41"/>
        <end position="80"/>
    </location>
</feature>
<dbReference type="CDD" id="cd09271">
    <property type="entry name" value="RNase_H2-C"/>
    <property type="match status" value="1"/>
</dbReference>
<name>A0A0C3EIV8_9AGAM</name>
<dbReference type="Proteomes" id="UP000053989">
    <property type="component" value="Unassembled WGS sequence"/>
</dbReference>
<keyword evidence="3" id="KW-1185">Reference proteome</keyword>
<gene>
    <name evidence="2" type="ORF">SCLCIDRAFT_106373</name>
</gene>
<dbReference type="Pfam" id="PF08615">
    <property type="entry name" value="RNase_H2_suC"/>
    <property type="match status" value="1"/>
</dbReference>
<feature type="region of interest" description="Disordered" evidence="1">
    <location>
        <begin position="40"/>
        <end position="80"/>
    </location>
</feature>
<dbReference type="Gene3D" id="2.40.128.680">
    <property type="match status" value="1"/>
</dbReference>
<dbReference type="InterPro" id="IPR013924">
    <property type="entry name" value="RNase_H2_suC"/>
</dbReference>
<dbReference type="GO" id="GO:0006401">
    <property type="term" value="P:RNA catabolic process"/>
    <property type="evidence" value="ECO:0007669"/>
    <property type="project" value="InterPro"/>
</dbReference>
<dbReference type="EMBL" id="KN822010">
    <property type="protein sequence ID" value="KIM68159.1"/>
    <property type="molecule type" value="Genomic_DNA"/>
</dbReference>
<dbReference type="PANTHER" id="PTHR47204:SF1">
    <property type="entry name" value="RIBONUCLEASE H2 SUBUNIT C"/>
    <property type="match status" value="1"/>
</dbReference>
<accession>A0A0C3EIV8</accession>
<dbReference type="HOGENOM" id="CLU_071098_0_0_1"/>
<evidence type="ECO:0000313" key="2">
    <source>
        <dbReference type="EMBL" id="KIM68159.1"/>
    </source>
</evidence>
<sequence length="255" mass="27337">MALEIAPSAGPLSTTSPNLMPFHIEYTGPAPISRYFRPKSAPTSDVTRNLTATPSSSSVVTLTGESLPPRTSTSKSQDSIMSHTSLATSVTVVEALDLNLNETNSALQINSSSEHRLVAAFRGRQIVGHPVNIPTGYSGLVLQIPSPNGEKGKGDGKSTPSNSEVNTKPASMRCASRKSTGVRNAEVDVIMEEGVDLTEEDPGDGNIRKDARQLIPMSTFSSFTIWSPDIPVDEGKDEYIRCLVEWTKLAAEVHK</sequence>
<evidence type="ECO:0000256" key="1">
    <source>
        <dbReference type="SAM" id="MobiDB-lite"/>
    </source>
</evidence>
<feature type="compositionally biased region" description="Polar residues" evidence="1">
    <location>
        <begin position="158"/>
        <end position="169"/>
    </location>
</feature>
<dbReference type="OrthoDB" id="6222486at2759"/>
<dbReference type="InParanoid" id="A0A0C3EIV8"/>
<feature type="region of interest" description="Disordered" evidence="1">
    <location>
        <begin position="144"/>
        <end position="178"/>
    </location>
</feature>
<protein>
    <submittedName>
        <fullName evidence="2">Uncharacterized protein</fullName>
    </submittedName>
</protein>
<dbReference type="AlphaFoldDB" id="A0A0C3EIV8"/>
<reference evidence="3" key="2">
    <citation type="submission" date="2015-01" db="EMBL/GenBank/DDBJ databases">
        <title>Evolutionary Origins and Diversification of the Mycorrhizal Mutualists.</title>
        <authorList>
            <consortium name="DOE Joint Genome Institute"/>
            <consortium name="Mycorrhizal Genomics Consortium"/>
            <person name="Kohler A."/>
            <person name="Kuo A."/>
            <person name="Nagy L.G."/>
            <person name="Floudas D."/>
            <person name="Copeland A."/>
            <person name="Barry K.W."/>
            <person name="Cichocki N."/>
            <person name="Veneault-Fourrey C."/>
            <person name="LaButti K."/>
            <person name="Lindquist E.A."/>
            <person name="Lipzen A."/>
            <person name="Lundell T."/>
            <person name="Morin E."/>
            <person name="Murat C."/>
            <person name="Riley R."/>
            <person name="Ohm R."/>
            <person name="Sun H."/>
            <person name="Tunlid A."/>
            <person name="Henrissat B."/>
            <person name="Grigoriev I.V."/>
            <person name="Hibbett D.S."/>
            <person name="Martin F."/>
        </authorList>
    </citation>
    <scope>NUCLEOTIDE SEQUENCE [LARGE SCALE GENOMIC DNA]</scope>
    <source>
        <strain evidence="3">Foug A</strain>
    </source>
</reference>
<proteinExistence type="predicted"/>
<reference evidence="2 3" key="1">
    <citation type="submission" date="2014-04" db="EMBL/GenBank/DDBJ databases">
        <authorList>
            <consortium name="DOE Joint Genome Institute"/>
            <person name="Kuo A."/>
            <person name="Kohler A."/>
            <person name="Nagy L.G."/>
            <person name="Floudas D."/>
            <person name="Copeland A."/>
            <person name="Barry K.W."/>
            <person name="Cichocki N."/>
            <person name="Veneault-Fourrey C."/>
            <person name="LaButti K."/>
            <person name="Lindquist E.A."/>
            <person name="Lipzen A."/>
            <person name="Lundell T."/>
            <person name="Morin E."/>
            <person name="Murat C."/>
            <person name="Sun H."/>
            <person name="Tunlid A."/>
            <person name="Henrissat B."/>
            <person name="Grigoriev I.V."/>
            <person name="Hibbett D.S."/>
            <person name="Martin F."/>
            <person name="Nordberg H.P."/>
            <person name="Cantor M.N."/>
            <person name="Hua S.X."/>
        </authorList>
    </citation>
    <scope>NUCLEOTIDE SEQUENCE [LARGE SCALE GENOMIC DNA]</scope>
    <source>
        <strain evidence="2 3">Foug A</strain>
    </source>
</reference>
<dbReference type="STRING" id="1036808.A0A0C3EIV8"/>
<dbReference type="GO" id="GO:0032299">
    <property type="term" value="C:ribonuclease H2 complex"/>
    <property type="evidence" value="ECO:0007669"/>
    <property type="project" value="InterPro"/>
</dbReference>
<evidence type="ECO:0000313" key="3">
    <source>
        <dbReference type="Proteomes" id="UP000053989"/>
    </source>
</evidence>
<organism evidence="2 3">
    <name type="scientific">Scleroderma citrinum Foug A</name>
    <dbReference type="NCBI Taxonomy" id="1036808"/>
    <lineage>
        <taxon>Eukaryota</taxon>
        <taxon>Fungi</taxon>
        <taxon>Dikarya</taxon>
        <taxon>Basidiomycota</taxon>
        <taxon>Agaricomycotina</taxon>
        <taxon>Agaricomycetes</taxon>
        <taxon>Agaricomycetidae</taxon>
        <taxon>Boletales</taxon>
        <taxon>Sclerodermatineae</taxon>
        <taxon>Sclerodermataceae</taxon>
        <taxon>Scleroderma</taxon>
    </lineage>
</organism>